<proteinExistence type="predicted"/>
<dbReference type="CDD" id="cd14978">
    <property type="entry name" value="7tmA_FMRFamide_R-like"/>
    <property type="match status" value="1"/>
</dbReference>
<accession>A0A8S4Q6C3</accession>
<feature type="transmembrane region" description="Helical" evidence="5">
    <location>
        <begin position="254"/>
        <end position="277"/>
    </location>
</feature>
<evidence type="ECO:0000256" key="3">
    <source>
        <dbReference type="ARBA" id="ARBA00022989"/>
    </source>
</evidence>
<dbReference type="GO" id="GO:0004930">
    <property type="term" value="F:G protein-coupled receptor activity"/>
    <property type="evidence" value="ECO:0007669"/>
    <property type="project" value="InterPro"/>
</dbReference>
<keyword evidence="2 5" id="KW-0812">Transmembrane</keyword>
<organism evidence="7 8">
    <name type="scientific">Owenia fusiformis</name>
    <name type="common">Polychaete worm</name>
    <dbReference type="NCBI Taxonomy" id="6347"/>
    <lineage>
        <taxon>Eukaryota</taxon>
        <taxon>Metazoa</taxon>
        <taxon>Spiralia</taxon>
        <taxon>Lophotrochozoa</taxon>
        <taxon>Annelida</taxon>
        <taxon>Polychaeta</taxon>
        <taxon>Sedentaria</taxon>
        <taxon>Canalipalpata</taxon>
        <taxon>Sabellida</taxon>
        <taxon>Oweniida</taxon>
        <taxon>Oweniidae</taxon>
        <taxon>Owenia</taxon>
    </lineage>
</organism>
<feature type="transmembrane region" description="Helical" evidence="5">
    <location>
        <begin position="115"/>
        <end position="141"/>
    </location>
</feature>
<evidence type="ECO:0000259" key="6">
    <source>
        <dbReference type="PROSITE" id="PS50262"/>
    </source>
</evidence>
<name>A0A8S4Q6C3_OWEFU</name>
<dbReference type="GO" id="GO:0016020">
    <property type="term" value="C:membrane"/>
    <property type="evidence" value="ECO:0007669"/>
    <property type="project" value="UniProtKB-SubCell"/>
</dbReference>
<dbReference type="OrthoDB" id="9983318at2759"/>
<evidence type="ECO:0000256" key="2">
    <source>
        <dbReference type="ARBA" id="ARBA00022692"/>
    </source>
</evidence>
<evidence type="ECO:0000313" key="8">
    <source>
        <dbReference type="Proteomes" id="UP000749559"/>
    </source>
</evidence>
<gene>
    <name evidence="7" type="ORF">OFUS_LOCUS24770</name>
</gene>
<dbReference type="EMBL" id="CAIIXF020000012">
    <property type="protein sequence ID" value="CAH1800935.1"/>
    <property type="molecule type" value="Genomic_DNA"/>
</dbReference>
<feature type="transmembrane region" description="Helical" evidence="5">
    <location>
        <begin position="297"/>
        <end position="319"/>
    </location>
</feature>
<evidence type="ECO:0000256" key="4">
    <source>
        <dbReference type="ARBA" id="ARBA00023136"/>
    </source>
</evidence>
<dbReference type="Pfam" id="PF00001">
    <property type="entry name" value="7tm_1"/>
    <property type="match status" value="1"/>
</dbReference>
<feature type="domain" description="G-protein coupled receptors family 1 profile" evidence="6">
    <location>
        <begin position="51"/>
        <end position="317"/>
    </location>
</feature>
<dbReference type="PANTHER" id="PTHR46641:SF25">
    <property type="entry name" value="CNMAMIDE RECEPTOR-RELATED"/>
    <property type="match status" value="1"/>
</dbReference>
<keyword evidence="3 5" id="KW-1133">Transmembrane helix</keyword>
<dbReference type="SUPFAM" id="SSF81321">
    <property type="entry name" value="Family A G protein-coupled receptor-like"/>
    <property type="match status" value="1"/>
</dbReference>
<dbReference type="AlphaFoldDB" id="A0A8S4Q6C3"/>
<feature type="transmembrane region" description="Helical" evidence="5">
    <location>
        <begin position="71"/>
        <end position="95"/>
    </location>
</feature>
<evidence type="ECO:0000256" key="1">
    <source>
        <dbReference type="ARBA" id="ARBA00004370"/>
    </source>
</evidence>
<evidence type="ECO:0000313" key="7">
    <source>
        <dbReference type="EMBL" id="CAH1800935.1"/>
    </source>
</evidence>
<sequence>MESSTASGAEENTITKGYNDTPSFDDYLEYQIGIALWKYMSPVVIVVGVIGNILSFLVTRFTRMKRYNFSIYLSALAIFDIGVLVVGLVQQWIFYTFDYDIVSVHEWGCKLFESIYIFTSLSAWMLVCVTIDRVIIVYLPLKAKSICTKNKTIIVICLVTLFTVGLNLHWIFSVGERLYMGELYTCANKEAFEDFIITYWPWIDAAFASFIPFTILVICNILIVVKLLKAGIRRNKQMNASNSNMNDAVKSMTIMLVVISLLFICFTAPIVVDIAIFNLNYDQQLTTTLAEDAHDELRWAIVNMLVYLNSAMNFFMYCLSGKKFRESLKDLFCRRKSAMRKSTYTSRTGISQIKTDSK</sequence>
<reference evidence="7" key="1">
    <citation type="submission" date="2022-03" db="EMBL/GenBank/DDBJ databases">
        <authorList>
            <person name="Martin C."/>
        </authorList>
    </citation>
    <scope>NUCLEOTIDE SEQUENCE</scope>
</reference>
<keyword evidence="4 5" id="KW-0472">Membrane</keyword>
<protein>
    <recommendedName>
        <fullName evidence="6">G-protein coupled receptors family 1 profile domain-containing protein</fullName>
    </recommendedName>
</protein>
<keyword evidence="8" id="KW-1185">Reference proteome</keyword>
<dbReference type="PANTHER" id="PTHR46641">
    <property type="entry name" value="FMRFAMIDE RECEPTOR-RELATED"/>
    <property type="match status" value="1"/>
</dbReference>
<feature type="transmembrane region" description="Helical" evidence="5">
    <location>
        <begin position="205"/>
        <end position="228"/>
    </location>
</feature>
<feature type="transmembrane region" description="Helical" evidence="5">
    <location>
        <begin position="39"/>
        <end position="59"/>
    </location>
</feature>
<dbReference type="SMART" id="SM01381">
    <property type="entry name" value="7TM_GPCR_Srsx"/>
    <property type="match status" value="1"/>
</dbReference>
<dbReference type="InterPro" id="IPR000276">
    <property type="entry name" value="GPCR_Rhodpsn"/>
</dbReference>
<comment type="subcellular location">
    <subcellularLocation>
        <location evidence="1">Membrane</location>
    </subcellularLocation>
</comment>
<dbReference type="PROSITE" id="PS50262">
    <property type="entry name" value="G_PROTEIN_RECEP_F1_2"/>
    <property type="match status" value="1"/>
</dbReference>
<dbReference type="Proteomes" id="UP000749559">
    <property type="component" value="Unassembled WGS sequence"/>
</dbReference>
<dbReference type="InterPro" id="IPR052954">
    <property type="entry name" value="GPCR-Ligand_Int"/>
</dbReference>
<feature type="transmembrane region" description="Helical" evidence="5">
    <location>
        <begin position="153"/>
        <end position="172"/>
    </location>
</feature>
<comment type="caution">
    <text evidence="7">The sequence shown here is derived from an EMBL/GenBank/DDBJ whole genome shotgun (WGS) entry which is preliminary data.</text>
</comment>
<dbReference type="PRINTS" id="PR00237">
    <property type="entry name" value="GPCRRHODOPSN"/>
</dbReference>
<evidence type="ECO:0000256" key="5">
    <source>
        <dbReference type="SAM" id="Phobius"/>
    </source>
</evidence>
<dbReference type="InterPro" id="IPR017452">
    <property type="entry name" value="GPCR_Rhodpsn_7TM"/>
</dbReference>
<dbReference type="Gene3D" id="1.20.1070.10">
    <property type="entry name" value="Rhodopsin 7-helix transmembrane proteins"/>
    <property type="match status" value="1"/>
</dbReference>